<dbReference type="SMART" id="SM00283">
    <property type="entry name" value="MA"/>
    <property type="match status" value="1"/>
</dbReference>
<evidence type="ECO:0000256" key="3">
    <source>
        <dbReference type="PROSITE-ProRule" id="PRU00284"/>
    </source>
</evidence>
<evidence type="ECO:0000313" key="8">
    <source>
        <dbReference type="EMBL" id="RDE08079.1"/>
    </source>
</evidence>
<evidence type="ECO:0000256" key="4">
    <source>
        <dbReference type="SAM" id="Coils"/>
    </source>
</evidence>
<dbReference type="PANTHER" id="PTHR43531">
    <property type="entry name" value="PROTEIN ICFG"/>
    <property type="match status" value="1"/>
</dbReference>
<gene>
    <name evidence="8" type="ORF">DVH29_13415</name>
</gene>
<dbReference type="GO" id="GO:0016020">
    <property type="term" value="C:membrane"/>
    <property type="evidence" value="ECO:0007669"/>
    <property type="project" value="InterPro"/>
</dbReference>
<feature type="transmembrane region" description="Helical" evidence="6">
    <location>
        <begin position="39"/>
        <end position="56"/>
    </location>
</feature>
<evidence type="ECO:0000256" key="6">
    <source>
        <dbReference type="SAM" id="Phobius"/>
    </source>
</evidence>
<evidence type="ECO:0000313" key="9">
    <source>
        <dbReference type="Proteomes" id="UP000253759"/>
    </source>
</evidence>
<dbReference type="Proteomes" id="UP000253759">
    <property type="component" value="Unassembled WGS sequence"/>
</dbReference>
<dbReference type="PROSITE" id="PS50111">
    <property type="entry name" value="CHEMOTAXIS_TRANSDUC_2"/>
    <property type="match status" value="1"/>
</dbReference>
<feature type="domain" description="Methyl-accepting transducer" evidence="7">
    <location>
        <begin position="278"/>
        <end position="502"/>
    </location>
</feature>
<dbReference type="GO" id="GO:0006935">
    <property type="term" value="P:chemotaxis"/>
    <property type="evidence" value="ECO:0007669"/>
    <property type="project" value="UniProtKB-KW"/>
</dbReference>
<dbReference type="InterPro" id="IPR051310">
    <property type="entry name" value="MCP_chemotaxis"/>
</dbReference>
<reference evidence="9" key="1">
    <citation type="submission" date="2018-07" db="EMBL/GenBank/DDBJ databases">
        <authorList>
            <person name="Liu B.-T."/>
            <person name="Du Z."/>
        </authorList>
    </citation>
    <scope>NUCLEOTIDE SEQUENCE [LARGE SCALE GENOMIC DNA]</scope>
    <source>
        <strain evidence="9">XYN52</strain>
    </source>
</reference>
<comment type="caution">
    <text evidence="8">The sequence shown here is derived from an EMBL/GenBank/DDBJ whole genome shotgun (WGS) entry which is preliminary data.</text>
</comment>
<keyword evidence="3" id="KW-0807">Transducer</keyword>
<dbReference type="PANTHER" id="PTHR43531:SF11">
    <property type="entry name" value="METHYL-ACCEPTING CHEMOTAXIS PROTEIN 3"/>
    <property type="match status" value="1"/>
</dbReference>
<keyword evidence="6" id="KW-1133">Transmembrane helix</keyword>
<feature type="region of interest" description="Disordered" evidence="5">
    <location>
        <begin position="497"/>
        <end position="516"/>
    </location>
</feature>
<dbReference type="AlphaFoldDB" id="A0A369W230"/>
<proteinExistence type="inferred from homology"/>
<accession>A0A369W230</accession>
<dbReference type="InterPro" id="IPR004089">
    <property type="entry name" value="MCPsignal_dom"/>
</dbReference>
<keyword evidence="1" id="KW-0145">Chemotaxis</keyword>
<name>A0A369W230_9HYPH</name>
<organism evidence="8 9">
    <name type="scientific">Pelagibacterium lacus</name>
    <dbReference type="NCBI Taxonomy" id="2282655"/>
    <lineage>
        <taxon>Bacteria</taxon>
        <taxon>Pseudomonadati</taxon>
        <taxon>Pseudomonadota</taxon>
        <taxon>Alphaproteobacteria</taxon>
        <taxon>Hyphomicrobiales</taxon>
        <taxon>Devosiaceae</taxon>
        <taxon>Pelagibacterium</taxon>
    </lineage>
</organism>
<dbReference type="EMBL" id="QQNH01000024">
    <property type="protein sequence ID" value="RDE08079.1"/>
    <property type="molecule type" value="Genomic_DNA"/>
</dbReference>
<evidence type="ECO:0000259" key="7">
    <source>
        <dbReference type="PROSITE" id="PS50111"/>
    </source>
</evidence>
<keyword evidence="6" id="KW-0472">Membrane</keyword>
<evidence type="ECO:0000256" key="2">
    <source>
        <dbReference type="ARBA" id="ARBA00029447"/>
    </source>
</evidence>
<dbReference type="Gene3D" id="1.10.287.950">
    <property type="entry name" value="Methyl-accepting chemotaxis protein"/>
    <property type="match status" value="1"/>
</dbReference>
<evidence type="ECO:0000256" key="1">
    <source>
        <dbReference type="ARBA" id="ARBA00022500"/>
    </source>
</evidence>
<dbReference type="SUPFAM" id="SSF58104">
    <property type="entry name" value="Methyl-accepting chemotaxis protein (MCP) signaling domain"/>
    <property type="match status" value="1"/>
</dbReference>
<feature type="coiled-coil region" evidence="4">
    <location>
        <begin position="304"/>
        <end position="338"/>
    </location>
</feature>
<keyword evidence="6" id="KW-0812">Transmembrane</keyword>
<keyword evidence="9" id="KW-1185">Reference proteome</keyword>
<dbReference type="Pfam" id="PF00015">
    <property type="entry name" value="MCPsignal"/>
    <property type="match status" value="1"/>
</dbReference>
<dbReference type="GO" id="GO:0007165">
    <property type="term" value="P:signal transduction"/>
    <property type="evidence" value="ECO:0007669"/>
    <property type="project" value="UniProtKB-KW"/>
</dbReference>
<sequence length="516" mass="53419">MRRPRLVAALLALWSATLAVALWVAVSFAARPDWPLIVAGLWAATIAVSFAAAILAERAQRRALSWLGDAVGEGAIGRSEEMAYVQAIIAGLCQRLERAGTYSTAFEALARPVMLVDGDGVILKMSAGLTALAPECAETDTATALLGLPIDLDPAPTVLLTRLADQRFRATATPLGGERWLIELDRPGVVVAPAALAGLADALAGGDTGHRIAEPHLLDAPELEAVNAGLVALDTALARFDALAEGDSAALAGANDPLSIRLGALAARFDALGAERDAARDRYRTARSRLTQIDALVETCRTSAAALSQAAAAARAHMDSAQAELGQGRSAAARLEEESGALAPRTDTALAAARQTRSRVEALDRLVGQIDTLVAGIENVSFRTNLLALNAAVEAARAGEKGAGFAVVAAEVRELAQASAKTSKQIRALVRTGREDFDRGLAEAEGLAETVDALTANLRNLREGAAMIDTSLAAGGAAIAAADGDIARMGGMAERQAEALREDDEDGAWSRAAARG</sequence>
<protein>
    <recommendedName>
        <fullName evidence="7">Methyl-accepting transducer domain-containing protein</fullName>
    </recommendedName>
</protein>
<keyword evidence="4" id="KW-0175">Coiled coil</keyword>
<dbReference type="OrthoDB" id="7958724at2"/>
<comment type="similarity">
    <text evidence="2">Belongs to the methyl-accepting chemotaxis (MCP) protein family.</text>
</comment>
<evidence type="ECO:0000256" key="5">
    <source>
        <dbReference type="SAM" id="MobiDB-lite"/>
    </source>
</evidence>